<name>A0A3Q1HCG3_ANATE</name>
<dbReference type="SUPFAM" id="SSF54236">
    <property type="entry name" value="Ubiquitin-like"/>
    <property type="match status" value="1"/>
</dbReference>
<dbReference type="FunFam" id="1.10.8.10:FF:000192">
    <property type="entry name" value="Ubiquitin-like 7b (bone marrow stromal cell-derived)"/>
    <property type="match status" value="1"/>
</dbReference>
<dbReference type="FunFam" id="3.10.20.90:FF:000139">
    <property type="entry name" value="ubiquitin-like protein 7"/>
    <property type="match status" value="1"/>
</dbReference>
<comment type="subunit">
    <text evidence="6">Binds ubiquitin. Interacts with MAVS; this interaction enhances TRIM21-dependent 'Lys-27'-linked polyubiquitination of MAVS.</text>
</comment>
<dbReference type="GeneTree" id="ENSGT00390000015967"/>
<proteinExistence type="predicted"/>
<dbReference type="InterPro" id="IPR015496">
    <property type="entry name" value="Ubiquilin"/>
</dbReference>
<keyword evidence="12" id="KW-1185">Reference proteome</keyword>
<comment type="function">
    <text evidence="5">Interferon-stimulated protein that positively regulates RNA virus-triggered innate immune signaling. Mechanistically, promotes 'Lys-27'-linked polyubiquitination of MAVS through TRIM21 leading to enhanced the IFN signaling pathway.</text>
</comment>
<dbReference type="AlphaFoldDB" id="A0A3Q1HCG3"/>
<feature type="compositionally biased region" description="Polar residues" evidence="8">
    <location>
        <begin position="288"/>
        <end position="298"/>
    </location>
</feature>
<feature type="domain" description="Ubiquitin-like" evidence="10">
    <location>
        <begin position="37"/>
        <end position="89"/>
    </location>
</feature>
<evidence type="ECO:0000256" key="7">
    <source>
        <dbReference type="ARBA" id="ARBA00074524"/>
    </source>
</evidence>
<dbReference type="PROSITE" id="PS50053">
    <property type="entry name" value="UBIQUITIN_2"/>
    <property type="match status" value="1"/>
</dbReference>
<feature type="region of interest" description="Disordered" evidence="8">
    <location>
        <begin position="221"/>
        <end position="251"/>
    </location>
</feature>
<reference evidence="11" key="1">
    <citation type="submission" date="2021-04" db="EMBL/GenBank/DDBJ databases">
        <authorList>
            <consortium name="Wellcome Sanger Institute Data Sharing"/>
        </authorList>
    </citation>
    <scope>NUCLEOTIDE SEQUENCE [LARGE SCALE GENOMIC DNA]</scope>
</reference>
<dbReference type="STRING" id="64144.ENSATEP00000002518"/>
<dbReference type="SMART" id="SM00165">
    <property type="entry name" value="UBA"/>
    <property type="match status" value="1"/>
</dbReference>
<dbReference type="InParanoid" id="A0A3Q1HCG3"/>
<dbReference type="RefSeq" id="XP_026234619.1">
    <property type="nucleotide sequence ID" value="XM_026378834.1"/>
</dbReference>
<keyword evidence="1" id="KW-0597">Phosphoprotein</keyword>
<dbReference type="Pfam" id="PF00240">
    <property type="entry name" value="ubiquitin"/>
    <property type="match status" value="1"/>
</dbReference>
<protein>
    <recommendedName>
        <fullName evidence="7">Ubiquitin-like protein 7</fullName>
    </recommendedName>
</protein>
<evidence type="ECO:0000256" key="6">
    <source>
        <dbReference type="ARBA" id="ARBA00062414"/>
    </source>
</evidence>
<evidence type="ECO:0000256" key="2">
    <source>
        <dbReference type="ARBA" id="ARBA00022588"/>
    </source>
</evidence>
<feature type="region of interest" description="Disordered" evidence="8">
    <location>
        <begin position="281"/>
        <end position="301"/>
    </location>
</feature>
<dbReference type="PANTHER" id="PTHR10677">
    <property type="entry name" value="UBIQUILIN"/>
    <property type="match status" value="1"/>
</dbReference>
<sequence>MTSSDWHLSLKLVDQPKSTFHFPEMMPGDVPPGGYRVAALKQLVAAQLPDCIPDPELIELVHCGRKLKDDLTLDACGIQSGSTLHILKKTWPEPESNSEPVNRATAAREFRVFNAALHSLNSTYRDSVYKMLTNKESLDQIIVATPGLRSDPIALGVLQDKDLFVQFTDPNMLDVLISSHPALVNAIILVLHSVAGSMPAQSSASSSRNVSASSYSDMPGGFMFEGMSDDEEDFQSGSPAGPSNRAGVPAGIRPVSLSHSGATGPRPITQSELATALALASTPDSSAVTPTTTNQVDPSSGVAPMPAGTPVSNDLFSQALQQALQATNMTALQGRWQSQMQQLRDMGIQDEELMLRALQATDGDIQAALELIFAGGPGL</sequence>
<evidence type="ECO:0000256" key="3">
    <source>
        <dbReference type="ARBA" id="ARBA00022786"/>
    </source>
</evidence>
<dbReference type="InterPro" id="IPR000626">
    <property type="entry name" value="Ubiquitin-like_dom"/>
</dbReference>
<evidence type="ECO:0000313" key="12">
    <source>
        <dbReference type="Proteomes" id="UP000265040"/>
    </source>
</evidence>
<dbReference type="SUPFAM" id="SSF46934">
    <property type="entry name" value="UBA-like"/>
    <property type="match status" value="1"/>
</dbReference>
<keyword evidence="3" id="KW-0833">Ubl conjugation pathway</keyword>
<dbReference type="InterPro" id="IPR009060">
    <property type="entry name" value="UBA-like_sf"/>
</dbReference>
<feature type="domain" description="UBA" evidence="9">
    <location>
        <begin position="331"/>
        <end position="375"/>
    </location>
</feature>
<dbReference type="Ensembl" id="ENSATET00000002544.3">
    <property type="protein sequence ID" value="ENSATEP00000002518.3"/>
    <property type="gene ID" value="ENSATEG00000001755.3"/>
</dbReference>
<dbReference type="InterPro" id="IPR047878">
    <property type="entry name" value="UBL7_UBA"/>
</dbReference>
<dbReference type="InterPro" id="IPR029071">
    <property type="entry name" value="Ubiquitin-like_domsf"/>
</dbReference>
<dbReference type="Gene3D" id="1.10.8.10">
    <property type="entry name" value="DNA helicase RuvA subunit, C-terminal domain"/>
    <property type="match status" value="1"/>
</dbReference>
<reference evidence="11" key="2">
    <citation type="submission" date="2025-08" db="UniProtKB">
        <authorList>
            <consortium name="Ensembl"/>
        </authorList>
    </citation>
    <scope>IDENTIFICATION</scope>
</reference>
<organism evidence="11 12">
    <name type="scientific">Anabas testudineus</name>
    <name type="common">Climbing perch</name>
    <name type="synonym">Anthias testudineus</name>
    <dbReference type="NCBI Taxonomy" id="64144"/>
    <lineage>
        <taxon>Eukaryota</taxon>
        <taxon>Metazoa</taxon>
        <taxon>Chordata</taxon>
        <taxon>Craniata</taxon>
        <taxon>Vertebrata</taxon>
        <taxon>Euteleostomi</taxon>
        <taxon>Actinopterygii</taxon>
        <taxon>Neopterygii</taxon>
        <taxon>Teleostei</taxon>
        <taxon>Neoteleostei</taxon>
        <taxon>Acanthomorphata</taxon>
        <taxon>Anabantaria</taxon>
        <taxon>Anabantiformes</taxon>
        <taxon>Anabantoidei</taxon>
        <taxon>Anabantidae</taxon>
        <taxon>Anabas</taxon>
    </lineage>
</organism>
<dbReference type="PANTHER" id="PTHR10677:SF25">
    <property type="entry name" value="UBIQUITIN-LIKE PROTEIN 7"/>
    <property type="match status" value="1"/>
</dbReference>
<dbReference type="CDD" id="cd14326">
    <property type="entry name" value="UBA_UBL7"/>
    <property type="match status" value="1"/>
</dbReference>
<keyword evidence="2" id="KW-0399">Innate immunity</keyword>
<reference evidence="11" key="3">
    <citation type="submission" date="2025-09" db="UniProtKB">
        <authorList>
            <consortium name="Ensembl"/>
        </authorList>
    </citation>
    <scope>IDENTIFICATION</scope>
</reference>
<evidence type="ECO:0000259" key="10">
    <source>
        <dbReference type="PROSITE" id="PS50053"/>
    </source>
</evidence>
<evidence type="ECO:0000313" key="11">
    <source>
        <dbReference type="Ensembl" id="ENSATEP00000002518.3"/>
    </source>
</evidence>
<dbReference type="Gene3D" id="3.10.20.90">
    <property type="entry name" value="Phosphatidylinositol 3-kinase Catalytic Subunit, Chain A, domain 1"/>
    <property type="match status" value="1"/>
</dbReference>
<dbReference type="GO" id="GO:0045087">
    <property type="term" value="P:innate immune response"/>
    <property type="evidence" value="ECO:0007669"/>
    <property type="project" value="UniProtKB-KW"/>
</dbReference>
<accession>A0A3Q1HCG3</accession>
<dbReference type="GO" id="GO:0006511">
    <property type="term" value="P:ubiquitin-dependent protein catabolic process"/>
    <property type="evidence" value="ECO:0007669"/>
    <property type="project" value="TreeGrafter"/>
</dbReference>
<dbReference type="PROSITE" id="PS50030">
    <property type="entry name" value="UBA"/>
    <property type="match status" value="1"/>
</dbReference>
<evidence type="ECO:0000256" key="8">
    <source>
        <dbReference type="SAM" id="MobiDB-lite"/>
    </source>
</evidence>
<evidence type="ECO:0000259" key="9">
    <source>
        <dbReference type="PROSITE" id="PS50030"/>
    </source>
</evidence>
<evidence type="ECO:0000256" key="1">
    <source>
        <dbReference type="ARBA" id="ARBA00022553"/>
    </source>
</evidence>
<keyword evidence="4" id="KW-0391">Immunity</keyword>
<evidence type="ECO:0000256" key="4">
    <source>
        <dbReference type="ARBA" id="ARBA00022859"/>
    </source>
</evidence>
<dbReference type="GeneID" id="113174727"/>
<dbReference type="GO" id="GO:0005829">
    <property type="term" value="C:cytosol"/>
    <property type="evidence" value="ECO:0007669"/>
    <property type="project" value="TreeGrafter"/>
</dbReference>
<dbReference type="RefSeq" id="XP_026234618.1">
    <property type="nucleotide sequence ID" value="XM_026378833.1"/>
</dbReference>
<dbReference type="InterPro" id="IPR015940">
    <property type="entry name" value="UBA"/>
</dbReference>
<dbReference type="GO" id="GO:0031593">
    <property type="term" value="F:polyubiquitin modification-dependent protein binding"/>
    <property type="evidence" value="ECO:0007669"/>
    <property type="project" value="TreeGrafter"/>
</dbReference>
<evidence type="ECO:0000256" key="5">
    <source>
        <dbReference type="ARBA" id="ARBA00057016"/>
    </source>
</evidence>
<dbReference type="Proteomes" id="UP000265040">
    <property type="component" value="Chromosome 3"/>
</dbReference>